<dbReference type="InterPro" id="IPR035963">
    <property type="entry name" value="FERM_2"/>
</dbReference>
<feature type="region of interest" description="Disordered" evidence="4">
    <location>
        <begin position="2469"/>
        <end position="2503"/>
    </location>
</feature>
<feature type="compositionally biased region" description="Polar residues" evidence="4">
    <location>
        <begin position="1895"/>
        <end position="1916"/>
    </location>
</feature>
<dbReference type="SUPFAM" id="SSF47031">
    <property type="entry name" value="Second domain of FERM"/>
    <property type="match status" value="1"/>
</dbReference>
<organism evidence="9 10">
    <name type="scientific">Sinanodonta woodiana</name>
    <name type="common">Chinese pond mussel</name>
    <name type="synonym">Anodonta woodiana</name>
    <dbReference type="NCBI Taxonomy" id="1069815"/>
    <lineage>
        <taxon>Eukaryota</taxon>
        <taxon>Metazoa</taxon>
        <taxon>Spiralia</taxon>
        <taxon>Lophotrochozoa</taxon>
        <taxon>Mollusca</taxon>
        <taxon>Bivalvia</taxon>
        <taxon>Autobranchia</taxon>
        <taxon>Heteroconchia</taxon>
        <taxon>Palaeoheterodonta</taxon>
        <taxon>Unionida</taxon>
        <taxon>Unionoidea</taxon>
        <taxon>Unionidae</taxon>
        <taxon>Unioninae</taxon>
        <taxon>Sinanodonta</taxon>
    </lineage>
</organism>
<dbReference type="GO" id="GO:0007165">
    <property type="term" value="P:signal transduction"/>
    <property type="evidence" value="ECO:0007669"/>
    <property type="project" value="UniProtKB-KW"/>
</dbReference>
<feature type="domain" description="Ras-GEF" evidence="7">
    <location>
        <begin position="1357"/>
        <end position="1616"/>
    </location>
</feature>
<dbReference type="CDD" id="cd16203">
    <property type="entry name" value="EFh_PI-PLCepsilon"/>
    <property type="match status" value="1"/>
</dbReference>
<dbReference type="SUPFAM" id="SSF48371">
    <property type="entry name" value="ARM repeat"/>
    <property type="match status" value="1"/>
</dbReference>
<dbReference type="Gene3D" id="1.10.238.10">
    <property type="entry name" value="EF-hand"/>
    <property type="match status" value="1"/>
</dbReference>
<evidence type="ECO:0000259" key="6">
    <source>
        <dbReference type="PROSITE" id="PS50008"/>
    </source>
</evidence>
<feature type="non-terminal residue" evidence="9">
    <location>
        <position position="1"/>
    </location>
</feature>
<evidence type="ECO:0000259" key="8">
    <source>
        <dbReference type="PROSITE" id="PS50200"/>
    </source>
</evidence>
<dbReference type="CDD" id="cd17114">
    <property type="entry name" value="RA_PLC-epsilon"/>
    <property type="match status" value="1"/>
</dbReference>
<dbReference type="FunFam" id="2.60.40.150:FF:000183">
    <property type="entry name" value="Phosphoinositide phospholipase C"/>
    <property type="match status" value="1"/>
</dbReference>
<dbReference type="InterPro" id="IPR000159">
    <property type="entry name" value="RA_dom"/>
</dbReference>
<dbReference type="InterPro" id="IPR000008">
    <property type="entry name" value="C2_dom"/>
</dbReference>
<feature type="region of interest" description="Disordered" evidence="4">
    <location>
        <begin position="3105"/>
        <end position="3160"/>
    </location>
</feature>
<dbReference type="GO" id="GO:0016042">
    <property type="term" value="P:lipid catabolic process"/>
    <property type="evidence" value="ECO:0007669"/>
    <property type="project" value="UniProtKB-KW"/>
</dbReference>
<feature type="compositionally biased region" description="Basic and acidic residues" evidence="4">
    <location>
        <begin position="2363"/>
        <end position="2373"/>
    </location>
</feature>
<dbReference type="Pfam" id="PF00617">
    <property type="entry name" value="RasGEF"/>
    <property type="match status" value="1"/>
</dbReference>
<accession>A0ABD3VWY3</accession>
<feature type="compositionally biased region" description="Polar residues" evidence="4">
    <location>
        <begin position="3112"/>
        <end position="3126"/>
    </location>
</feature>
<keyword evidence="2" id="KW-0344">Guanine-nucleotide releasing factor</keyword>
<dbReference type="EC" id="3.1.4.11" evidence="3"/>
<dbReference type="SMART" id="SM00148">
    <property type="entry name" value="PLCXc"/>
    <property type="match status" value="1"/>
</dbReference>
<dbReference type="SMART" id="SM00149">
    <property type="entry name" value="PLCYc"/>
    <property type="match status" value="1"/>
</dbReference>
<dbReference type="InterPro" id="IPR046974">
    <property type="entry name" value="PLC_epsilon1_EF"/>
</dbReference>
<dbReference type="Gene3D" id="3.10.20.90">
    <property type="entry name" value="Phosphatidylinositol 3-kinase Catalytic Subunit, Chain A, domain 1"/>
    <property type="match status" value="2"/>
</dbReference>
<dbReference type="InterPro" id="IPR011992">
    <property type="entry name" value="EF-hand-dom_pair"/>
</dbReference>
<comment type="catalytic activity">
    <reaction evidence="3">
        <text>a 1,2-diacyl-sn-glycero-3-phospho-(1D-myo-inositol-4,5-bisphosphate) + H2O = 1D-myo-inositol 1,4,5-trisphosphate + a 1,2-diacyl-sn-glycerol + H(+)</text>
        <dbReference type="Rhea" id="RHEA:33179"/>
        <dbReference type="ChEBI" id="CHEBI:15377"/>
        <dbReference type="ChEBI" id="CHEBI:15378"/>
        <dbReference type="ChEBI" id="CHEBI:17815"/>
        <dbReference type="ChEBI" id="CHEBI:58456"/>
        <dbReference type="ChEBI" id="CHEBI:203600"/>
        <dbReference type="EC" id="3.1.4.11"/>
    </reaction>
</comment>
<dbReference type="InterPro" id="IPR028398">
    <property type="entry name" value="PLC-epsilon1_RA2"/>
</dbReference>
<dbReference type="PANTHER" id="PTHR10336:SF6">
    <property type="entry name" value="1-PHOSPHATIDYLINOSITOL 4,5-BISPHOSPHATE PHOSPHODIESTERASE EPSILON-1"/>
    <property type="match status" value="1"/>
</dbReference>
<dbReference type="Proteomes" id="UP001634394">
    <property type="component" value="Unassembled WGS sequence"/>
</dbReference>
<reference evidence="9 10" key="1">
    <citation type="submission" date="2024-11" db="EMBL/GenBank/DDBJ databases">
        <title>Chromosome-level genome assembly of the freshwater bivalve Anodonta woodiana.</title>
        <authorList>
            <person name="Chen X."/>
        </authorList>
    </citation>
    <scope>NUCLEOTIDE SEQUENCE [LARGE SCALE GENOMIC DNA]</scope>
    <source>
        <strain evidence="9">MN2024</strain>
        <tissue evidence="9">Gills</tissue>
    </source>
</reference>
<dbReference type="SMART" id="SM00239">
    <property type="entry name" value="C2"/>
    <property type="match status" value="1"/>
</dbReference>
<feature type="compositionally biased region" description="Polar residues" evidence="4">
    <location>
        <begin position="681"/>
        <end position="702"/>
    </location>
</feature>
<dbReference type="InterPro" id="IPR000909">
    <property type="entry name" value="PLipase_C_PInositol-sp_X_dom"/>
</dbReference>
<keyword evidence="3" id="KW-0443">Lipid metabolism</keyword>
<proteinExistence type="predicted"/>
<dbReference type="InterPro" id="IPR011993">
    <property type="entry name" value="PH-like_dom_sf"/>
</dbReference>
<feature type="region of interest" description="Disordered" evidence="4">
    <location>
        <begin position="219"/>
        <end position="243"/>
    </location>
</feature>
<feature type="domain" description="Ras-associating" evidence="8">
    <location>
        <begin position="2951"/>
        <end position="3049"/>
    </location>
</feature>
<keyword evidence="3" id="KW-0378">Hydrolase</keyword>
<name>A0ABD3VWY3_SINWO</name>
<dbReference type="SUPFAM" id="SSF49562">
    <property type="entry name" value="C2 domain (Calcium/lipid-binding domain, CaLB)"/>
    <property type="match status" value="1"/>
</dbReference>
<dbReference type="PRINTS" id="PR00390">
    <property type="entry name" value="PHPHLIPASEC"/>
</dbReference>
<dbReference type="InterPro" id="IPR017946">
    <property type="entry name" value="PLC-like_Pdiesterase_TIM-brl"/>
</dbReference>
<dbReference type="EMBL" id="JBJQND010000010">
    <property type="protein sequence ID" value="KAL3865018.1"/>
    <property type="molecule type" value="Genomic_DNA"/>
</dbReference>
<gene>
    <name evidence="9" type="ORF">ACJMK2_006651</name>
</gene>
<dbReference type="PROSITE" id="PS50007">
    <property type="entry name" value="PIPLC_X_DOMAIN"/>
    <property type="match status" value="1"/>
</dbReference>
<dbReference type="SMART" id="SM00295">
    <property type="entry name" value="B41"/>
    <property type="match status" value="1"/>
</dbReference>
<keyword evidence="1" id="KW-0807">Transducer</keyword>
<dbReference type="InterPro" id="IPR016024">
    <property type="entry name" value="ARM-type_fold"/>
</dbReference>
<protein>
    <recommendedName>
        <fullName evidence="3">Phosphoinositide phospholipase C</fullName>
        <ecNumber evidence="3">3.1.4.11</ecNumber>
    </recommendedName>
</protein>
<dbReference type="Pfam" id="PF00388">
    <property type="entry name" value="PI-PLC-X"/>
    <property type="match status" value="1"/>
</dbReference>
<feature type="region of interest" description="Disordered" evidence="4">
    <location>
        <begin position="182"/>
        <end position="204"/>
    </location>
</feature>
<keyword evidence="10" id="KW-1185">Reference proteome</keyword>
<dbReference type="SUPFAM" id="SSF51695">
    <property type="entry name" value="PLC-like phosphodiesterases"/>
    <property type="match status" value="1"/>
</dbReference>
<dbReference type="Gene3D" id="3.20.20.190">
    <property type="entry name" value="Phosphatidylinositol (PI) phosphodiesterase"/>
    <property type="match status" value="1"/>
</dbReference>
<feature type="region of interest" description="Disordered" evidence="4">
    <location>
        <begin position="1895"/>
        <end position="1958"/>
    </location>
</feature>
<dbReference type="Pfam" id="PF00788">
    <property type="entry name" value="RA"/>
    <property type="match status" value="2"/>
</dbReference>
<dbReference type="InterPro" id="IPR015359">
    <property type="entry name" value="PLC_EF-hand-like"/>
</dbReference>
<comment type="caution">
    <text evidence="9">The sequence shown here is derived from an EMBL/GenBank/DDBJ whole genome shotgun (WGS) entry which is preliminary data.</text>
</comment>
<dbReference type="Pfam" id="PF00387">
    <property type="entry name" value="PI-PLC-Y"/>
    <property type="match status" value="1"/>
</dbReference>
<keyword evidence="3" id="KW-0442">Lipid degradation</keyword>
<feature type="region of interest" description="Disordered" evidence="4">
    <location>
        <begin position="680"/>
        <end position="750"/>
    </location>
</feature>
<dbReference type="InterPro" id="IPR035892">
    <property type="entry name" value="C2_domain_sf"/>
</dbReference>
<dbReference type="FunFam" id="3.10.20.90:FF:000238">
    <property type="entry name" value="Phosphoinositide phospholipase C"/>
    <property type="match status" value="1"/>
</dbReference>
<dbReference type="CDD" id="cd01780">
    <property type="entry name" value="RA2_PLC-epsilon"/>
    <property type="match status" value="1"/>
</dbReference>
<dbReference type="GO" id="GO:0005085">
    <property type="term" value="F:guanyl-nucleotide exchange factor activity"/>
    <property type="evidence" value="ECO:0007669"/>
    <property type="project" value="UniProtKB-KW"/>
</dbReference>
<dbReference type="Pfam" id="PF00373">
    <property type="entry name" value="FERM_M"/>
    <property type="match status" value="1"/>
</dbReference>
<feature type="domain" description="C2" evidence="5">
    <location>
        <begin position="2618"/>
        <end position="2746"/>
    </location>
</feature>
<dbReference type="InterPro" id="IPR001895">
    <property type="entry name" value="RASGEF_cat_dom"/>
</dbReference>
<feature type="region of interest" description="Disordered" evidence="4">
    <location>
        <begin position="13"/>
        <end position="53"/>
    </location>
</feature>
<evidence type="ECO:0000256" key="2">
    <source>
        <dbReference type="PROSITE-ProRule" id="PRU00168"/>
    </source>
</evidence>
<dbReference type="PROSITE" id="PS50009">
    <property type="entry name" value="RASGEF_CAT"/>
    <property type="match status" value="1"/>
</dbReference>
<dbReference type="SUPFAM" id="SSF47473">
    <property type="entry name" value="EF-hand"/>
    <property type="match status" value="1"/>
</dbReference>
<dbReference type="Pfam" id="PF00168">
    <property type="entry name" value="C2"/>
    <property type="match status" value="1"/>
</dbReference>
<dbReference type="GO" id="GO:0004435">
    <property type="term" value="F:phosphatidylinositol-4,5-bisphosphate phospholipase C activity"/>
    <property type="evidence" value="ECO:0007669"/>
    <property type="project" value="UniProtKB-EC"/>
</dbReference>
<feature type="compositionally biased region" description="Polar residues" evidence="4">
    <location>
        <begin position="722"/>
        <end position="740"/>
    </location>
</feature>
<dbReference type="SMART" id="SM00314">
    <property type="entry name" value="RA"/>
    <property type="match status" value="2"/>
</dbReference>
<evidence type="ECO:0000313" key="10">
    <source>
        <dbReference type="Proteomes" id="UP001634394"/>
    </source>
</evidence>
<evidence type="ECO:0000256" key="1">
    <source>
        <dbReference type="ARBA" id="ARBA00023224"/>
    </source>
</evidence>
<dbReference type="SMART" id="SM00147">
    <property type="entry name" value="RasGEF"/>
    <property type="match status" value="1"/>
</dbReference>
<dbReference type="Gene3D" id="2.60.40.150">
    <property type="entry name" value="C2 domain"/>
    <property type="match status" value="1"/>
</dbReference>
<dbReference type="CDD" id="cd14473">
    <property type="entry name" value="FERM_B-lobe"/>
    <property type="match status" value="1"/>
</dbReference>
<feature type="region of interest" description="Disordered" evidence="4">
    <location>
        <begin position="2344"/>
        <end position="2400"/>
    </location>
</feature>
<dbReference type="Gene3D" id="1.10.840.10">
    <property type="entry name" value="Ras guanine-nucleotide exchange factors catalytic domain"/>
    <property type="match status" value="1"/>
</dbReference>
<dbReference type="Gene3D" id="1.25.10.10">
    <property type="entry name" value="Leucine-rich Repeat Variant"/>
    <property type="match status" value="1"/>
</dbReference>
<evidence type="ECO:0000259" key="7">
    <source>
        <dbReference type="PROSITE" id="PS50009"/>
    </source>
</evidence>
<feature type="compositionally biased region" description="Basic and acidic residues" evidence="4">
    <location>
        <begin position="221"/>
        <end position="240"/>
    </location>
</feature>
<dbReference type="CDD" id="cd00275">
    <property type="entry name" value="C2_PLC_like"/>
    <property type="match status" value="1"/>
</dbReference>
<evidence type="ECO:0000256" key="3">
    <source>
        <dbReference type="RuleBase" id="RU361133"/>
    </source>
</evidence>
<dbReference type="PANTHER" id="PTHR10336">
    <property type="entry name" value="PHOSPHOINOSITIDE-SPECIFIC PHOSPHOLIPASE C FAMILY PROTEIN"/>
    <property type="match status" value="1"/>
</dbReference>
<feature type="compositionally biased region" description="Polar residues" evidence="4">
    <location>
        <begin position="1934"/>
        <end position="1958"/>
    </location>
</feature>
<dbReference type="Pfam" id="PF09279">
    <property type="entry name" value="EF-hand_like"/>
    <property type="match status" value="1"/>
</dbReference>
<dbReference type="SUPFAM" id="SSF48366">
    <property type="entry name" value="Ras GEF"/>
    <property type="match status" value="1"/>
</dbReference>
<feature type="domain" description="Ras-associating" evidence="8">
    <location>
        <begin position="2812"/>
        <end position="2909"/>
    </location>
</feature>
<dbReference type="InterPro" id="IPR001711">
    <property type="entry name" value="PLipase_C_Pinositol-sp_Y"/>
</dbReference>
<dbReference type="PROSITE" id="PS50004">
    <property type="entry name" value="C2"/>
    <property type="match status" value="1"/>
</dbReference>
<dbReference type="InterPro" id="IPR011989">
    <property type="entry name" value="ARM-like"/>
</dbReference>
<dbReference type="InterPro" id="IPR001192">
    <property type="entry name" value="PI-PLC_fam"/>
</dbReference>
<dbReference type="InterPro" id="IPR036964">
    <property type="entry name" value="RASGEF_cat_dom_sf"/>
</dbReference>
<evidence type="ECO:0000256" key="4">
    <source>
        <dbReference type="SAM" id="MobiDB-lite"/>
    </source>
</evidence>
<dbReference type="Gene3D" id="2.30.29.30">
    <property type="entry name" value="Pleckstrin-homology domain (PH domain)/Phosphotyrosine-binding domain (PTB)"/>
    <property type="match status" value="1"/>
</dbReference>
<dbReference type="InterPro" id="IPR029071">
    <property type="entry name" value="Ubiquitin-like_domsf"/>
</dbReference>
<dbReference type="PROSITE" id="PS50008">
    <property type="entry name" value="PIPLC_Y_DOMAIN"/>
    <property type="match status" value="1"/>
</dbReference>
<feature type="compositionally biased region" description="Acidic residues" evidence="4">
    <location>
        <begin position="2348"/>
        <end position="2362"/>
    </location>
</feature>
<feature type="domain" description="PI-PLC Y-box" evidence="6">
    <location>
        <begin position="2526"/>
        <end position="2616"/>
    </location>
</feature>
<dbReference type="InterPro" id="IPR019748">
    <property type="entry name" value="FERM_central"/>
</dbReference>
<feature type="compositionally biased region" description="Basic residues" evidence="4">
    <location>
        <begin position="24"/>
        <end position="40"/>
    </location>
</feature>
<evidence type="ECO:0000313" key="9">
    <source>
        <dbReference type="EMBL" id="KAL3865018.1"/>
    </source>
</evidence>
<dbReference type="SUPFAM" id="SSF54236">
    <property type="entry name" value="Ubiquitin-like"/>
    <property type="match status" value="2"/>
</dbReference>
<dbReference type="PROSITE" id="PS50200">
    <property type="entry name" value="RA"/>
    <property type="match status" value="2"/>
</dbReference>
<dbReference type="InterPro" id="IPR019749">
    <property type="entry name" value="Band_41_domain"/>
</dbReference>
<evidence type="ECO:0000259" key="5">
    <source>
        <dbReference type="PROSITE" id="PS50004"/>
    </source>
</evidence>
<sequence length="3160" mass="356320">IVPFLFQDPANNEKTITSSSGKSLSHKMSLRRGEKSKHRNSYAPDQQDKSSFEETERSLRALIQLAGNTECISSLVDGLGNYIRLVLALTEQADCPNVERAINELFNTIIQTVYDQLKDACSYDERVNFFVDLSRLLNIAFELLRGKQSLHFTALMTINRIIDICVIHRNHEITFLAKSTELNTSRNSSPKRKGSHSASMEENSTLSWNRHFSFTRKERRQSHEAHLKEPHDKHEHEENKNSNICTQVHRTPLEILTSMDPGQILSTLHNNITMHKRIIGTRQKCTPSTRCRQCTHHCLQILSARVLSVMCHGPTVQLKIVEDGHIKTLVEALDPNHDPHLLCLLLQSLSSIALNPNYHQVLSEADIEDMLMQLLLPSDEWYNTNHSTKYAKFVKYHAARILVYMGQLHRLGGRVDLFDRKMFQDTTNANTILQVHSPEDSFIEVMALGQIVIWNEKQHLQAASLEGLISEIIKEAVLEEMETDPHPSIYLSASLQSLQALKGTHKNGSSYRHQFLSPVVSPSCSIKSLTDLNNRSFREFLFMALPIVVHPVIILRLLAHKMFGNMIRKKNLNAQDSKLKPPPPREEEILMEEKCPPRPTRCNSVGSKTVRVEPQGMVIVQGKESIPTLKLETGSSKQIDMPSKKCFASHHKVIYTNSQNGTKMALRAIGESLVSPLEMKINSTPTPSNSRKYSTQVTSPGVSSPDGYKGSKPRLFRWPSKKQLSNSASHLHRNSITSLASDEGSKSKAESEHDVDIAAFQRALINLPTFVMETPMDVSPVFSRSSSVPENLASRLNPNSSSLSKLSANSLHKRLTKCVSGSEQGVCSLAHTSSIVAITMTDMDRDSFGSLRQNESTTHTPDDSLANIIVHFDPPGSPLVSSASQSPLTFEFPSPPFGNAGNQLIPSVTTSNCVKASNSQSCQAVSISAPSDATADLTLVSTKALHTLPDLRKTSPSTSPVSDIPSHHRGVLKVIETWVGVSHADLEGCVLVVQEMREFLRKLSALGVEYKVWAQKISGALHLEEKNVANQSAKGPDDNIHGQYKQLKELILNGELPCSKEEAATFAGIQLHIEEAWPEEGLTNHNGPREQFSLLNRKMGDTGKGNKTTEVDKRENLRKKKELISNKQAWKIARSRRTGRLVRQLSCVSDHDTDTTPDPDLARFLPPHYTTSKKVRQLIQEKKKKLWHTPYYDNEIKLKELYIRICKNLPAYGCKLYQVKEMLRSNTQKKVSRLLGITNDKVILLDSKTKLLTKTQSIRDLDEWRTGSGKLHDGLVLEFRGTKTWTLSMASLDNLKSVTAVLWDALDMDGRFLSNGTLRRDSFEFDFQRKQLTLCPDVEGCSRYTKELENLQKLLHFPEEVAHLLTKTECKLFQNVLPADYIRQITMDMSRGSVVNSKMSGVEDLVQRFNEVSTWITQLIITQPTHDNRKAILSCILRLAHYCWCIGNFNSAMEILAGLKSEKLKPFWLSLSEEDLSTLHMLSNALLSREPTPEYRDAISAALEIPECKVIPFFGGFLRDLRTVFMCIPSIVVLPSDENGTLEFIADYNGEDRFMTRIGVGGLMNIAKLRQAHVILNDIHLFQHHNGKQEQMSEQLKTKDEGFLHSMDETSDSSESDYDLDLDSYQPIRPLFNEQEVMIITPKLAKLNHHFLQCMHHGSTVIHWEEDGGRSCLCFVRLEVDNATLTWKKPNWSSLKGNSANLPDYVLRGDFDYSSIQTLCVKYTTGEQVSESLEDGYLDVTIIKDVHVCSTEDMDISTAKRHGFEDSQVEHLCICLTYGMSISENKKLYFIGLSNVANIWYHGLKKLAEAARKLRSQTDRRLHWLKVQYLQLYYEEERCQGPTPAEAIKFFGGKQWSRPLISSSLSLSDYVGGGVHRTPSLVAGSSIFKRRSGSVFSVSKENSPRNSSTSNQNKSSGQKKRSPSPQAKPIPGASRSQSNASDSQLSGHSLVQGGSSNIHRLRSQTVTSYLNRYQIRHRMSLCSRSGDKTSSITHSTHLSFLDFVDLFKSFALRCRKDLRDLFEQFAVSKPNTDKQIKANQQVSPSTFKDGSTLTRNNMFDLTHSNDNQYLQRRKICDAIATSSIFENCAGVDTVQSKCLGLTEFREFLEDYQEEHLDDNEIIALIHRHEPDSALREKCCLSFEGFARYLMDKDNYAYVFEKTKLNDEDMDHPLAHYYVASSHNTYLTGHQLKGESSVELYSQVLLRGCRCVELDCWDGDDGLPIIYHGHTLTTKISFKSVVEAVNRCAFVTSPYPVILSLENHCSIPQQQKMAQIFKSVFGDKLVTQFLFDSDFTEDPQLPSPNQLKYKILIKNKKAREHLDPHLAARKNASYSRTFPLVMGDSNVNEFDEDDDDDEDEDDVTDVKDSRRSVDSQDSQVTPEPEEKSKTQSIHSSGSCGDLESRTACYFDKSRPKSHPMLDWQFDDDLHEVKSSQSKQKQKKSNQIDKELSDIVVYTCASKFRGLNVSPNSSIKHKVGGKGSVSSKKTLTPGPPGTPPQVQDRAELNVPNNISIRQKHPDDIPQCYLVSSLNENKAKQLCRRSPTAVINHTEKQLMRIYPAGMRIDSSNLNPVIFWAFGIQMVALNYQTEDTAMALNTAIFEQNGKSGYVLKPAVMWDKSHVMYNHFNPWDKEFDGLHATILTLHLISGQYVSSNYTASVQVEVEIIGIPVDCAKHKAKVISRNSLNPIWNDVFTFQVMFSDLAFIRFVVVDTSTNHMVAQRVIPLKCLRPGYRHVRLRSPNNQPLELATLFIYSKHEEELLEPCGISGSGHETTSAILKSVFAKVKDLSELGKEGKEGKELIGGTVKLRRRIFFINVFGVTSPDEYVILKVTQDTSVYDAIAQALMKAGKPEEKVEDYVLVEDVHNSWEKKEKEGTSSQRIISMQEKVLQAQNKWKGAGKFILRKVSSDPSSRAWVTTMLSKEQKKKVSTDSSTGDWEHDENMFLVCVYNVSPDQPYTVFKAPTSSTAQDIITQAMMKAHRSDKEDPRNFFLVEELDFGLDSQLSGAKGKRDSVERIYRRILAADENVYQAQVEWKTTGRFVLVNRDMVDFDQDMMSVHSDSKRRSIRLKAPLNQSSSSNQNVTLARKFCSKITRSRTASSNLADLEENIPSPTTSPELPLNHSTYRVDIPETKPPPPSPSLSHGNGKLSRFFQSFRKK</sequence>
<dbReference type="InterPro" id="IPR023578">
    <property type="entry name" value="Ras_GEF_dom_sf"/>
</dbReference>